<dbReference type="AlphaFoldDB" id="A0A8J7TNJ8"/>
<dbReference type="PANTHER" id="PTHR12904:SF23">
    <property type="entry name" value="PROTEIN ZER-1 HOMOLOG"/>
    <property type="match status" value="1"/>
</dbReference>
<name>A0A8J7TNJ8_9BACT</name>
<dbReference type="SUPFAM" id="SSF52047">
    <property type="entry name" value="RNI-like"/>
    <property type="match status" value="1"/>
</dbReference>
<organism evidence="2 3">
    <name type="scientific">Candidatus Obscuribacter phosphatis</name>
    <dbReference type="NCBI Taxonomy" id="1906157"/>
    <lineage>
        <taxon>Bacteria</taxon>
        <taxon>Bacillati</taxon>
        <taxon>Candidatus Melainabacteria</taxon>
        <taxon>Candidatus Obscuribacterales</taxon>
        <taxon>Candidatus Obscuribacteraceae</taxon>
        <taxon>Candidatus Obscuribacter</taxon>
    </lineage>
</organism>
<accession>A0A8J7TNJ8</accession>
<dbReference type="Gene3D" id="3.80.10.10">
    <property type="entry name" value="Ribonuclease Inhibitor"/>
    <property type="match status" value="1"/>
</dbReference>
<evidence type="ECO:0000256" key="1">
    <source>
        <dbReference type="SAM" id="MobiDB-lite"/>
    </source>
</evidence>
<feature type="region of interest" description="Disordered" evidence="1">
    <location>
        <begin position="295"/>
        <end position="334"/>
    </location>
</feature>
<dbReference type="Proteomes" id="UP000664277">
    <property type="component" value="Unassembled WGS sequence"/>
</dbReference>
<dbReference type="PANTHER" id="PTHR12904">
    <property type="match status" value="1"/>
</dbReference>
<evidence type="ECO:0000313" key="2">
    <source>
        <dbReference type="EMBL" id="MBN8662859.1"/>
    </source>
</evidence>
<proteinExistence type="predicted"/>
<protein>
    <recommendedName>
        <fullName evidence="4">Leucine Rich repeats (2 copies)</fullName>
    </recommendedName>
</protein>
<dbReference type="InterPro" id="IPR032675">
    <property type="entry name" value="LRR_dom_sf"/>
</dbReference>
<evidence type="ECO:0008006" key="4">
    <source>
        <dbReference type="Google" id="ProtNLM"/>
    </source>
</evidence>
<dbReference type="EMBL" id="JAFLCK010000059">
    <property type="protein sequence ID" value="MBN8662859.1"/>
    <property type="molecule type" value="Genomic_DNA"/>
</dbReference>
<feature type="compositionally biased region" description="Basic and acidic residues" evidence="1">
    <location>
        <begin position="305"/>
        <end position="323"/>
    </location>
</feature>
<sequence>MKLRTTRALTSIALATLCSLFLQENCHCTDSRDKDWEGFSRPARILEFPTNDSYGGVSIQDRPSFEIKRNETEAPLKARGIIKVPQNKFVVFFPNHNFINNPKSLDKLSPDSIDMLIFRHIVIQSEDEQKGDPALNYICRFSGISVLYADRSEATDEGLRDASKLESLRSLDLYMSHVEGQFLDQLKDLKHLKKLNLSETNLRKDNLGKISKLTGLTNLALGKLSLRNEDLSRFGKMPSLRKLSLQSNLDIDDRAVSLIMQKFPNLEFIDLRYTNFTQAGIKALQEKGVKNIKSSINGIRKGKTRSKDTEKQKSQQHNKDIERILAPLSKGRGF</sequence>
<evidence type="ECO:0000313" key="3">
    <source>
        <dbReference type="Proteomes" id="UP000664277"/>
    </source>
</evidence>
<dbReference type="InterPro" id="IPR051341">
    <property type="entry name" value="Zyg-11_UBL_adapter"/>
</dbReference>
<gene>
    <name evidence="2" type="ORF">J0M35_21005</name>
</gene>
<comment type="caution">
    <text evidence="2">The sequence shown here is derived from an EMBL/GenBank/DDBJ whole genome shotgun (WGS) entry which is preliminary data.</text>
</comment>
<reference evidence="2" key="1">
    <citation type="submission" date="2021-02" db="EMBL/GenBank/DDBJ databases">
        <title>Genome-Resolved Metagenomics of a Microbial Community Performing Photosynthetic Biological Nutrient Removal.</title>
        <authorList>
            <person name="Mcdaniel E.A."/>
        </authorList>
    </citation>
    <scope>NUCLEOTIDE SEQUENCE</scope>
    <source>
        <strain evidence="2">UWPOB_OBS1</strain>
    </source>
</reference>